<evidence type="ECO:0000313" key="6">
    <source>
        <dbReference type="RefSeq" id="XP_022254342.1"/>
    </source>
</evidence>
<evidence type="ECO:0000313" key="3">
    <source>
        <dbReference type="Proteomes" id="UP000694941"/>
    </source>
</evidence>
<dbReference type="InterPro" id="IPR018253">
    <property type="entry name" value="DnaJ_domain_CS"/>
</dbReference>
<dbReference type="RefSeq" id="XP_022254349.1">
    <property type="nucleotide sequence ID" value="XM_022398641.1"/>
</dbReference>
<dbReference type="PANTHER" id="PTHR45168">
    <property type="entry name" value="DNAJ HOMOLOG SUBFAMILY B MEMBER 2"/>
    <property type="match status" value="1"/>
</dbReference>
<keyword evidence="3" id="KW-1185">Reference proteome</keyword>
<evidence type="ECO:0000313" key="7">
    <source>
        <dbReference type="RefSeq" id="XP_022254349.1"/>
    </source>
</evidence>
<reference evidence="4 5" key="1">
    <citation type="submission" date="2025-05" db="UniProtKB">
        <authorList>
            <consortium name="RefSeq"/>
        </authorList>
    </citation>
    <scope>IDENTIFICATION</scope>
    <source>
        <tissue evidence="4 5">Muscle</tissue>
    </source>
</reference>
<dbReference type="PROSITE" id="PS00636">
    <property type="entry name" value="DNAJ_1"/>
    <property type="match status" value="1"/>
</dbReference>
<evidence type="ECO:0000313" key="8">
    <source>
        <dbReference type="RefSeq" id="XP_022254358.1"/>
    </source>
</evidence>
<keyword evidence="1" id="KW-0143">Chaperone</keyword>
<dbReference type="SMART" id="SM00271">
    <property type="entry name" value="DnaJ"/>
    <property type="match status" value="1"/>
</dbReference>
<dbReference type="RefSeq" id="XP_013785379.1">
    <property type="nucleotide sequence ID" value="XM_013929925.2"/>
</dbReference>
<dbReference type="InterPro" id="IPR043183">
    <property type="entry name" value="DNJB2/6-like"/>
</dbReference>
<name>A0ABM1TEP3_LIMPO</name>
<evidence type="ECO:0000259" key="2">
    <source>
        <dbReference type="PROSITE" id="PS50076"/>
    </source>
</evidence>
<accession>A0ABM1TEP3</accession>
<dbReference type="Pfam" id="PF00226">
    <property type="entry name" value="DnaJ"/>
    <property type="match status" value="1"/>
</dbReference>
<dbReference type="PRINTS" id="PR00625">
    <property type="entry name" value="JDOMAIN"/>
</dbReference>
<dbReference type="RefSeq" id="XP_022254358.1">
    <property type="nucleotide sequence ID" value="XM_022398650.1"/>
</dbReference>
<dbReference type="PANTHER" id="PTHR45168:SF3">
    <property type="entry name" value="DNAJ HEAT SHOCK PROTEIN FAMILY (HSP40) MEMBER B2"/>
    <property type="match status" value="1"/>
</dbReference>
<organism evidence="3 7">
    <name type="scientific">Limulus polyphemus</name>
    <name type="common">Atlantic horseshoe crab</name>
    <dbReference type="NCBI Taxonomy" id="6850"/>
    <lineage>
        <taxon>Eukaryota</taxon>
        <taxon>Metazoa</taxon>
        <taxon>Ecdysozoa</taxon>
        <taxon>Arthropoda</taxon>
        <taxon>Chelicerata</taxon>
        <taxon>Merostomata</taxon>
        <taxon>Xiphosura</taxon>
        <taxon>Limulidae</taxon>
        <taxon>Limulus</taxon>
    </lineage>
</organism>
<dbReference type="RefSeq" id="XP_022254342.1">
    <property type="nucleotide sequence ID" value="XM_022398634.1"/>
</dbReference>
<dbReference type="InterPro" id="IPR001623">
    <property type="entry name" value="DnaJ_domain"/>
</dbReference>
<evidence type="ECO:0000313" key="4">
    <source>
        <dbReference type="RefSeq" id="XP_013785372.1"/>
    </source>
</evidence>
<dbReference type="Proteomes" id="UP000694941">
    <property type="component" value="Unplaced"/>
</dbReference>
<dbReference type="RefSeq" id="XP_013785372.1">
    <property type="nucleotide sequence ID" value="XM_013929918.2"/>
</dbReference>
<dbReference type="PROSITE" id="PS50076">
    <property type="entry name" value="DNAJ_2"/>
    <property type="match status" value="1"/>
</dbReference>
<evidence type="ECO:0000313" key="5">
    <source>
        <dbReference type="RefSeq" id="XP_013785379.1"/>
    </source>
</evidence>
<protein>
    <submittedName>
        <fullName evidence="4 5">DnaJ homolog subfamily B member 6-like</fullName>
    </submittedName>
</protein>
<dbReference type="InterPro" id="IPR036869">
    <property type="entry name" value="J_dom_sf"/>
</dbReference>
<dbReference type="CDD" id="cd06257">
    <property type="entry name" value="DnaJ"/>
    <property type="match status" value="1"/>
</dbReference>
<feature type="domain" description="J" evidence="2">
    <location>
        <begin position="3"/>
        <end position="69"/>
    </location>
</feature>
<dbReference type="SUPFAM" id="SSF46565">
    <property type="entry name" value="Chaperone J-domain"/>
    <property type="match status" value="1"/>
</dbReference>
<dbReference type="Gene3D" id="1.10.287.110">
    <property type="entry name" value="DnaJ domain"/>
    <property type="match status" value="1"/>
</dbReference>
<proteinExistence type="predicted"/>
<gene>
    <name evidence="4 5 6 7 8" type="primary">LOC106469421</name>
</gene>
<sequence length="234" mass="26690">MADYYSILDIPRTATNDDIKKAYRKLALKWHPDKNPDDKEKAEFMFKKISEAYEVLSNEKKRRIYDQYGKEGLLGQRGQGTYHNRESMFASDFGPMFNFAFRDPNEIFREFFQNDPFAEFFGKPSRKSRATNSTAVNRREDPFFGIPGFDIGFSGFFNGGSLNQGFTSFASGFDTSSGHSAVKKTTKSTRIINGKKIETRKVIENGTETVTVYEDGVLKKQTVNGVPQALQYQH</sequence>
<evidence type="ECO:0000256" key="1">
    <source>
        <dbReference type="ARBA" id="ARBA00023186"/>
    </source>
</evidence>
<dbReference type="GeneID" id="106469421"/>